<name>A0A928VTY7_9CYAN</name>
<keyword evidence="2" id="KW-1185">Reference proteome</keyword>
<gene>
    <name evidence="1" type="ORF">IQ235_00490</name>
</gene>
<protein>
    <submittedName>
        <fullName evidence="1">Uncharacterized protein</fullName>
    </submittedName>
</protein>
<organism evidence="1 2">
    <name type="scientific">Zarconia navalis LEGE 11467</name>
    <dbReference type="NCBI Taxonomy" id="1828826"/>
    <lineage>
        <taxon>Bacteria</taxon>
        <taxon>Bacillati</taxon>
        <taxon>Cyanobacteriota</taxon>
        <taxon>Cyanophyceae</taxon>
        <taxon>Oscillatoriophycideae</taxon>
        <taxon>Oscillatoriales</taxon>
        <taxon>Oscillatoriales incertae sedis</taxon>
        <taxon>Zarconia</taxon>
        <taxon>Zarconia navalis</taxon>
    </lineage>
</organism>
<proteinExistence type="predicted"/>
<dbReference type="RefSeq" id="WP_264319538.1">
    <property type="nucleotide sequence ID" value="NZ_JADEXN010000004.1"/>
</dbReference>
<comment type="caution">
    <text evidence="1">The sequence shown here is derived from an EMBL/GenBank/DDBJ whole genome shotgun (WGS) entry which is preliminary data.</text>
</comment>
<dbReference type="Proteomes" id="UP000621799">
    <property type="component" value="Unassembled WGS sequence"/>
</dbReference>
<evidence type="ECO:0000313" key="1">
    <source>
        <dbReference type="EMBL" id="MBE9039273.1"/>
    </source>
</evidence>
<dbReference type="AlphaFoldDB" id="A0A928VTY7"/>
<evidence type="ECO:0000313" key="2">
    <source>
        <dbReference type="Proteomes" id="UP000621799"/>
    </source>
</evidence>
<sequence>MVGIEDSIAYPISWVDPQPRIFLPIEGLEFGFSISHDTGDYILIPDYFFAPRSLPPQFSISDRQAILPPAKLPRP</sequence>
<reference evidence="1" key="1">
    <citation type="submission" date="2020-10" db="EMBL/GenBank/DDBJ databases">
        <authorList>
            <person name="Castelo-Branco R."/>
            <person name="Eusebio N."/>
            <person name="Adriana R."/>
            <person name="Vieira A."/>
            <person name="Brugerolle De Fraissinette N."/>
            <person name="Rezende De Castro R."/>
            <person name="Schneider M.P."/>
            <person name="Vasconcelos V."/>
            <person name="Leao P.N."/>
        </authorList>
    </citation>
    <scope>NUCLEOTIDE SEQUENCE</scope>
    <source>
        <strain evidence="1">LEGE 11467</strain>
    </source>
</reference>
<accession>A0A928VTY7</accession>
<dbReference type="EMBL" id="JADEXN010000004">
    <property type="protein sequence ID" value="MBE9039273.1"/>
    <property type="molecule type" value="Genomic_DNA"/>
</dbReference>